<dbReference type="Proteomes" id="UP001310248">
    <property type="component" value="Unassembled WGS sequence"/>
</dbReference>
<dbReference type="Gene3D" id="3.30.530.20">
    <property type="match status" value="1"/>
</dbReference>
<dbReference type="InterPro" id="IPR019587">
    <property type="entry name" value="Polyketide_cyclase/dehydratase"/>
</dbReference>
<protein>
    <submittedName>
        <fullName evidence="1">SRPBCC domain-containing protein</fullName>
    </submittedName>
</protein>
<evidence type="ECO:0000313" key="1">
    <source>
        <dbReference type="EMBL" id="MEE1673140.1"/>
    </source>
</evidence>
<gene>
    <name evidence="1" type="ORF">SNR37_002554</name>
</gene>
<dbReference type="Pfam" id="PF10604">
    <property type="entry name" value="Polyketide_cyc2"/>
    <property type="match status" value="1"/>
</dbReference>
<name>A0ABU7G1E2_9ALTE</name>
<comment type="caution">
    <text evidence="1">The sequence shown here is derived from an EMBL/GenBank/DDBJ whole genome shotgun (WGS) entry which is preliminary data.</text>
</comment>
<dbReference type="InterPro" id="IPR023393">
    <property type="entry name" value="START-like_dom_sf"/>
</dbReference>
<evidence type="ECO:0000313" key="2">
    <source>
        <dbReference type="Proteomes" id="UP001310248"/>
    </source>
</evidence>
<accession>A0ABU7G1E2</accession>
<dbReference type="SUPFAM" id="SSF55961">
    <property type="entry name" value="Bet v1-like"/>
    <property type="match status" value="1"/>
</dbReference>
<sequence length="157" mass="18420">MQVNTQIDWPEYYHPKHAQIHVKNAVPIRVPAEQVWACLVRAPCWPSWENKATSVQLLNGNGLELEKGTVFLWKTKKLQFECTVVEFVPNKKIAWKGKSGSIDMYHAWKLDCQDSGCSIITETTQRNGISWFTKFFLPKHINNYHQHWLEELQRQAR</sequence>
<dbReference type="EMBL" id="JAYDYW010000004">
    <property type="protein sequence ID" value="MEE1673140.1"/>
    <property type="molecule type" value="Genomic_DNA"/>
</dbReference>
<dbReference type="CDD" id="cd07822">
    <property type="entry name" value="SRPBCC_4"/>
    <property type="match status" value="1"/>
</dbReference>
<keyword evidence="2" id="KW-1185">Reference proteome</keyword>
<dbReference type="RefSeq" id="WP_329774501.1">
    <property type="nucleotide sequence ID" value="NZ_JAYDYW010000004.1"/>
</dbReference>
<proteinExistence type="predicted"/>
<organism evidence="1 2">
    <name type="scientific">Agarivorans aestuarii</name>
    <dbReference type="NCBI Taxonomy" id="1563703"/>
    <lineage>
        <taxon>Bacteria</taxon>
        <taxon>Pseudomonadati</taxon>
        <taxon>Pseudomonadota</taxon>
        <taxon>Gammaproteobacteria</taxon>
        <taxon>Alteromonadales</taxon>
        <taxon>Alteromonadaceae</taxon>
        <taxon>Agarivorans</taxon>
    </lineage>
</organism>
<reference evidence="2" key="1">
    <citation type="submission" date="2023-07" db="EMBL/GenBank/DDBJ databases">
        <title>Draft genome sequence of Agarivorans aestuarii strain ZMCS4, a CAZymes producing bacteria isolated from the marine brown algae Clodostephus spongiosus.</title>
        <authorList>
            <person name="Lorente B."/>
            <person name="Cabral C."/>
            <person name="Frias J."/>
            <person name="Faria J."/>
            <person name="Toubarro D."/>
        </authorList>
    </citation>
    <scope>NUCLEOTIDE SEQUENCE [LARGE SCALE GENOMIC DNA]</scope>
    <source>
        <strain evidence="2">ZMCS4</strain>
    </source>
</reference>